<evidence type="ECO:0000313" key="2">
    <source>
        <dbReference type="EMBL" id="PRR72836.1"/>
    </source>
</evidence>
<feature type="transmembrane region" description="Helical" evidence="1">
    <location>
        <begin position="129"/>
        <end position="148"/>
    </location>
</feature>
<dbReference type="Gene3D" id="1.10.1760.20">
    <property type="match status" value="1"/>
</dbReference>
<evidence type="ECO:0000313" key="3">
    <source>
        <dbReference type="Proteomes" id="UP000239430"/>
    </source>
</evidence>
<protein>
    <recommendedName>
        <fullName evidence="4">ECF transporter S component</fullName>
    </recommendedName>
</protein>
<proteinExistence type="predicted"/>
<evidence type="ECO:0008006" key="4">
    <source>
        <dbReference type="Google" id="ProtNLM"/>
    </source>
</evidence>
<dbReference type="EMBL" id="PVXL01000044">
    <property type="protein sequence ID" value="PRR72836.1"/>
    <property type="molecule type" value="Genomic_DNA"/>
</dbReference>
<feature type="transmembrane region" description="Helical" evidence="1">
    <location>
        <begin position="155"/>
        <end position="176"/>
    </location>
</feature>
<keyword evidence="1" id="KW-0812">Transmembrane</keyword>
<dbReference type="Proteomes" id="UP000239430">
    <property type="component" value="Unassembled WGS sequence"/>
</dbReference>
<name>A0A9X7J2Z1_9FIRM</name>
<keyword evidence="1" id="KW-0472">Membrane</keyword>
<keyword evidence="1" id="KW-1133">Transmembrane helix</keyword>
<sequence length="244" mass="27108">MAFWRKMLFPFVLVFILGLLLASIKINALLLGQGWGLLAPVIIIMALVLLYWGFEQGRVSSREVAVIAMLGTIAAVCRVPFAALPNIQPATFMVIISGFVFGPRAGFMVGTTAALVSNFFLGQGPWTPWQMFAWGLAGTSAGVMGIIFPRAGKKVMTVFSFQWGYLFGWIMNLWTWTAFVHPLTWQSFVATYAASFWFDTFHATGNAAFYLLFGPSFVKILQRFRRKLEVTLLPVIEGDKNAAL</sequence>
<evidence type="ECO:0000256" key="1">
    <source>
        <dbReference type="SAM" id="Phobius"/>
    </source>
</evidence>
<feature type="transmembrane region" description="Helical" evidence="1">
    <location>
        <begin position="196"/>
        <end position="218"/>
    </location>
</feature>
<reference evidence="2 3" key="1">
    <citation type="submission" date="2018-03" db="EMBL/GenBank/DDBJ databases">
        <title>Genome sequence of Moorella stamsii DSM 26217.</title>
        <authorList>
            <person name="Poehlein A."/>
            <person name="Daniel R."/>
        </authorList>
    </citation>
    <scope>NUCLEOTIDE SEQUENCE [LARGE SCALE GENOMIC DNA]</scope>
    <source>
        <strain evidence="3">DSM 26217</strain>
    </source>
</reference>
<dbReference type="InterPro" id="IPR024529">
    <property type="entry name" value="ECF_trnsprt_substrate-spec"/>
</dbReference>
<gene>
    <name evidence="2" type="ORF">MOST_17300</name>
</gene>
<dbReference type="Pfam" id="PF12822">
    <property type="entry name" value="ECF_trnsprt"/>
    <property type="match status" value="1"/>
</dbReference>
<accession>A0A9X7J2Z1</accession>
<feature type="transmembrane region" description="Helical" evidence="1">
    <location>
        <begin position="64"/>
        <end position="84"/>
    </location>
</feature>
<dbReference type="AlphaFoldDB" id="A0A9X7J2Z1"/>
<feature type="transmembrane region" description="Helical" evidence="1">
    <location>
        <begin position="32"/>
        <end position="52"/>
    </location>
</feature>
<organism evidence="2 3">
    <name type="scientific">Neomoorella stamsii</name>
    <dbReference type="NCBI Taxonomy" id="1266720"/>
    <lineage>
        <taxon>Bacteria</taxon>
        <taxon>Bacillati</taxon>
        <taxon>Bacillota</taxon>
        <taxon>Clostridia</taxon>
        <taxon>Neomoorellales</taxon>
        <taxon>Neomoorellaceae</taxon>
        <taxon>Neomoorella</taxon>
    </lineage>
</organism>
<comment type="caution">
    <text evidence="2">The sequence shown here is derived from an EMBL/GenBank/DDBJ whole genome shotgun (WGS) entry which is preliminary data.</text>
</comment>
<keyword evidence="3" id="KW-1185">Reference proteome</keyword>
<dbReference type="GO" id="GO:0022857">
    <property type="term" value="F:transmembrane transporter activity"/>
    <property type="evidence" value="ECO:0007669"/>
    <property type="project" value="InterPro"/>
</dbReference>